<dbReference type="SFLD" id="SFLDG01150">
    <property type="entry name" value="Main.1:_Beta-like"/>
    <property type="match status" value="1"/>
</dbReference>
<dbReference type="AlphaFoldDB" id="A0A1K2HAR0"/>
<sequence length="214" mass="24010">MIRLHYVPSTASMAPHILLEELGVDFELIKIDQQNGGLNTPAYRALNPNGLIPVLEDGDIVLYETAAICLHLVDTHPAQGLMPPLGSAARAQAYKWLSWLSTTLQQALVIYFYPERWASDAAAIAQVRAHAQQKVLRLLEQIDSQLASHGQPWLLGADYSLLDPYAMMLCRWTRNFDGHKARDYAHIGPWLQRVLARPAVQRVLATEQLAQPWV</sequence>
<dbReference type="GO" id="GO:0016740">
    <property type="term" value="F:transferase activity"/>
    <property type="evidence" value="ECO:0007669"/>
    <property type="project" value="UniProtKB-KW"/>
</dbReference>
<feature type="domain" description="GST N-terminal" evidence="1">
    <location>
        <begin position="1"/>
        <end position="80"/>
    </location>
</feature>
<evidence type="ECO:0000313" key="4">
    <source>
        <dbReference type="Proteomes" id="UP000186513"/>
    </source>
</evidence>
<dbReference type="Pfam" id="PF00043">
    <property type="entry name" value="GST_C"/>
    <property type="match status" value="1"/>
</dbReference>
<dbReference type="PROSITE" id="PS50404">
    <property type="entry name" value="GST_NTER"/>
    <property type="match status" value="1"/>
</dbReference>
<dbReference type="RefSeq" id="WP_072427626.1">
    <property type="nucleotide sequence ID" value="NZ_FPKR01000003.1"/>
</dbReference>
<dbReference type="InterPro" id="IPR010987">
    <property type="entry name" value="Glutathione-S-Trfase_C-like"/>
</dbReference>
<keyword evidence="3" id="KW-0808">Transferase</keyword>
<dbReference type="Proteomes" id="UP000186513">
    <property type="component" value="Unassembled WGS sequence"/>
</dbReference>
<dbReference type="InterPro" id="IPR004046">
    <property type="entry name" value="GST_C"/>
</dbReference>
<name>A0A1K2HAR0_9NEIS</name>
<dbReference type="SUPFAM" id="SSF52833">
    <property type="entry name" value="Thioredoxin-like"/>
    <property type="match status" value="1"/>
</dbReference>
<dbReference type="CDD" id="cd03188">
    <property type="entry name" value="GST_C_Beta"/>
    <property type="match status" value="1"/>
</dbReference>
<proteinExistence type="predicted"/>
<reference evidence="3 4" key="1">
    <citation type="submission" date="2016-11" db="EMBL/GenBank/DDBJ databases">
        <authorList>
            <person name="Jaros S."/>
            <person name="Januszkiewicz K."/>
            <person name="Wedrychowicz H."/>
        </authorList>
    </citation>
    <scope>NUCLEOTIDE SEQUENCE [LARGE SCALE GENOMIC DNA]</scope>
    <source>
        <strain evidence="3 4">DSM 18899</strain>
    </source>
</reference>
<dbReference type="SFLD" id="SFLDG00358">
    <property type="entry name" value="Main_(cytGST)"/>
    <property type="match status" value="1"/>
</dbReference>
<dbReference type="SUPFAM" id="SSF47616">
    <property type="entry name" value="GST C-terminal domain-like"/>
    <property type="match status" value="1"/>
</dbReference>
<evidence type="ECO:0000259" key="1">
    <source>
        <dbReference type="PROSITE" id="PS50404"/>
    </source>
</evidence>
<dbReference type="InterPro" id="IPR040079">
    <property type="entry name" value="Glutathione_S-Trfase"/>
</dbReference>
<dbReference type="PANTHER" id="PTHR44051:SF8">
    <property type="entry name" value="GLUTATHIONE S-TRANSFERASE GSTA"/>
    <property type="match status" value="1"/>
</dbReference>
<dbReference type="Gene3D" id="3.40.30.10">
    <property type="entry name" value="Glutaredoxin"/>
    <property type="match status" value="1"/>
</dbReference>
<accession>A0A1K2HAR0</accession>
<dbReference type="EMBL" id="FPKR01000003">
    <property type="protein sequence ID" value="SFZ73912.1"/>
    <property type="molecule type" value="Genomic_DNA"/>
</dbReference>
<evidence type="ECO:0000313" key="3">
    <source>
        <dbReference type="EMBL" id="SFZ73912.1"/>
    </source>
</evidence>
<protein>
    <submittedName>
        <fullName evidence="3">Glutathione S-transferase</fullName>
    </submittedName>
</protein>
<dbReference type="InterPro" id="IPR036249">
    <property type="entry name" value="Thioredoxin-like_sf"/>
</dbReference>
<dbReference type="Gene3D" id="1.20.1050.10">
    <property type="match status" value="1"/>
</dbReference>
<organism evidence="3 4">
    <name type="scientific">Chitinimonas taiwanensis DSM 18899</name>
    <dbReference type="NCBI Taxonomy" id="1121279"/>
    <lineage>
        <taxon>Bacteria</taxon>
        <taxon>Pseudomonadati</taxon>
        <taxon>Pseudomonadota</taxon>
        <taxon>Betaproteobacteria</taxon>
        <taxon>Neisseriales</taxon>
        <taxon>Chitinibacteraceae</taxon>
        <taxon>Chitinimonas</taxon>
    </lineage>
</organism>
<evidence type="ECO:0000259" key="2">
    <source>
        <dbReference type="PROSITE" id="PS50405"/>
    </source>
</evidence>
<dbReference type="PROSITE" id="PS50405">
    <property type="entry name" value="GST_CTER"/>
    <property type="match status" value="1"/>
</dbReference>
<dbReference type="Pfam" id="PF13409">
    <property type="entry name" value="GST_N_2"/>
    <property type="match status" value="1"/>
</dbReference>
<dbReference type="CDD" id="cd03057">
    <property type="entry name" value="GST_N_Beta"/>
    <property type="match status" value="1"/>
</dbReference>
<dbReference type="STRING" id="1121279.SAMN02745887_01031"/>
<dbReference type="SFLD" id="SFLDS00019">
    <property type="entry name" value="Glutathione_Transferase_(cytos"/>
    <property type="match status" value="1"/>
</dbReference>
<dbReference type="OrthoDB" id="8772754at2"/>
<dbReference type="InterPro" id="IPR004045">
    <property type="entry name" value="Glutathione_S-Trfase_N"/>
</dbReference>
<dbReference type="InterPro" id="IPR036282">
    <property type="entry name" value="Glutathione-S-Trfase_C_sf"/>
</dbReference>
<dbReference type="PANTHER" id="PTHR44051">
    <property type="entry name" value="GLUTATHIONE S-TRANSFERASE-RELATED"/>
    <property type="match status" value="1"/>
</dbReference>
<feature type="domain" description="GST C-terminal" evidence="2">
    <location>
        <begin position="86"/>
        <end position="213"/>
    </location>
</feature>
<keyword evidence="4" id="KW-1185">Reference proteome</keyword>
<gene>
    <name evidence="3" type="ORF">SAMN02745887_01031</name>
</gene>